<keyword evidence="8" id="KW-0282">Flagellum</keyword>
<evidence type="ECO:0000256" key="7">
    <source>
        <dbReference type="SAM" id="SignalP"/>
    </source>
</evidence>
<keyword evidence="7" id="KW-0732">Signal</keyword>
<feature type="signal peptide" evidence="7">
    <location>
        <begin position="1"/>
        <end position="23"/>
    </location>
</feature>
<comment type="subcellular location">
    <subcellularLocation>
        <location evidence="1">Cell membrane</location>
    </subcellularLocation>
</comment>
<evidence type="ECO:0000256" key="2">
    <source>
        <dbReference type="ARBA" id="ARBA00022475"/>
    </source>
</evidence>
<dbReference type="GeneID" id="78317139"/>
<dbReference type="InterPro" id="IPR022781">
    <property type="entry name" value="Flagellar_biosynth_FliO"/>
</dbReference>
<name>A0A1T4M632_TREPO</name>
<evidence type="ECO:0000256" key="3">
    <source>
        <dbReference type="ARBA" id="ARBA00022692"/>
    </source>
</evidence>
<organism evidence="8 9">
    <name type="scientific">Treponema porcinum</name>
    <dbReference type="NCBI Taxonomy" id="261392"/>
    <lineage>
        <taxon>Bacteria</taxon>
        <taxon>Pseudomonadati</taxon>
        <taxon>Spirochaetota</taxon>
        <taxon>Spirochaetia</taxon>
        <taxon>Spirochaetales</taxon>
        <taxon>Treponemataceae</taxon>
        <taxon>Treponema</taxon>
    </lineage>
</organism>
<dbReference type="STRING" id="261392.SAMN02745149_01858"/>
<keyword evidence="8" id="KW-0966">Cell projection</keyword>
<evidence type="ECO:0000256" key="1">
    <source>
        <dbReference type="ARBA" id="ARBA00004236"/>
    </source>
</evidence>
<dbReference type="Pfam" id="PF04347">
    <property type="entry name" value="FliO"/>
    <property type="match status" value="1"/>
</dbReference>
<keyword evidence="5 6" id="KW-0472">Membrane</keyword>
<dbReference type="EMBL" id="FUWG01000014">
    <property type="protein sequence ID" value="SJZ62480.1"/>
    <property type="molecule type" value="Genomic_DNA"/>
</dbReference>
<protein>
    <submittedName>
        <fullName evidence="8">Flagellar protein FliO/FliZ</fullName>
    </submittedName>
</protein>
<dbReference type="OrthoDB" id="361613at2"/>
<evidence type="ECO:0000313" key="8">
    <source>
        <dbReference type="EMBL" id="SJZ62480.1"/>
    </source>
</evidence>
<keyword evidence="8" id="KW-0969">Cilium</keyword>
<gene>
    <name evidence="8" type="ORF">SAMN02745149_01858</name>
</gene>
<dbReference type="GO" id="GO:0044781">
    <property type="term" value="P:bacterial-type flagellum organization"/>
    <property type="evidence" value="ECO:0007669"/>
    <property type="project" value="InterPro"/>
</dbReference>
<feature type="chain" id="PRO_5012391310" evidence="7">
    <location>
        <begin position="24"/>
        <end position="217"/>
    </location>
</feature>
<evidence type="ECO:0000256" key="5">
    <source>
        <dbReference type="ARBA" id="ARBA00023136"/>
    </source>
</evidence>
<sequence length="217" mass="23703">MFYSKKACAFLLGALFLVFSGYAQVSAEKTVPLLTENSAEESFPSDDASAENAIPFGETADGQQERSSRFGTFFLFLRMIIVLGIVVACIYAVMWFMKKSIRGDSAADDPFLRKVSSVDLAVGKSVQVVTLLDHAYIVGVSDNSVNLIGEVSDKELVDAMNLYADEQQNVKKPRTFSDILDIFMPNGPKDNGGILSGTQAKVSELLKRQHDRLNGGE</sequence>
<keyword evidence="4 6" id="KW-1133">Transmembrane helix</keyword>
<accession>A0A1T4M632</accession>
<reference evidence="8 9" key="1">
    <citation type="submission" date="2017-02" db="EMBL/GenBank/DDBJ databases">
        <authorList>
            <person name="Peterson S.W."/>
        </authorList>
    </citation>
    <scope>NUCLEOTIDE SEQUENCE [LARGE SCALE GENOMIC DNA]</scope>
    <source>
        <strain evidence="8 9">ATCC BAA-908</strain>
    </source>
</reference>
<dbReference type="RefSeq" id="WP_078933760.1">
    <property type="nucleotide sequence ID" value="NZ_FUWG01000014.1"/>
</dbReference>
<evidence type="ECO:0000256" key="4">
    <source>
        <dbReference type="ARBA" id="ARBA00022989"/>
    </source>
</evidence>
<keyword evidence="3 6" id="KW-0812">Transmembrane</keyword>
<dbReference type="GO" id="GO:0016020">
    <property type="term" value="C:membrane"/>
    <property type="evidence" value="ECO:0007669"/>
    <property type="project" value="InterPro"/>
</dbReference>
<dbReference type="AlphaFoldDB" id="A0A1T4M632"/>
<feature type="transmembrane region" description="Helical" evidence="6">
    <location>
        <begin position="73"/>
        <end position="96"/>
    </location>
</feature>
<keyword evidence="2" id="KW-1003">Cell membrane</keyword>
<dbReference type="Proteomes" id="UP000190423">
    <property type="component" value="Unassembled WGS sequence"/>
</dbReference>
<keyword evidence="9" id="KW-1185">Reference proteome</keyword>
<evidence type="ECO:0000256" key="6">
    <source>
        <dbReference type="SAM" id="Phobius"/>
    </source>
</evidence>
<proteinExistence type="predicted"/>
<evidence type="ECO:0000313" key="9">
    <source>
        <dbReference type="Proteomes" id="UP000190423"/>
    </source>
</evidence>